<dbReference type="InterPro" id="IPR001460">
    <property type="entry name" value="PCN-bd_Tpept"/>
</dbReference>
<feature type="domain" description="Penicillin-binding C-terminal" evidence="15">
    <location>
        <begin position="608"/>
        <end position="691"/>
    </location>
</feature>
<evidence type="ECO:0000256" key="11">
    <source>
        <dbReference type="ARBA" id="ARBA00049902"/>
    </source>
</evidence>
<dbReference type="Proteomes" id="UP000193083">
    <property type="component" value="Unassembled WGS sequence"/>
</dbReference>
<comment type="similarity">
    <text evidence="3">In the N-terminal section; belongs to the glycosyltransferase 51 family.</text>
</comment>
<dbReference type="RefSeq" id="WP_085465908.1">
    <property type="nucleotide sequence ID" value="NZ_FXBL01000004.1"/>
</dbReference>
<dbReference type="PANTHER" id="PTHR32282:SF15">
    <property type="entry name" value="PENICILLIN-BINDING PROTEIN 1C"/>
    <property type="match status" value="1"/>
</dbReference>
<organism evidence="16 17">
    <name type="scientific">Mesorhizobium australicum</name>
    <dbReference type="NCBI Taxonomy" id="536018"/>
    <lineage>
        <taxon>Bacteria</taxon>
        <taxon>Pseudomonadati</taxon>
        <taxon>Pseudomonadota</taxon>
        <taxon>Alphaproteobacteria</taxon>
        <taxon>Hyphomicrobiales</taxon>
        <taxon>Phyllobacteriaceae</taxon>
        <taxon>Mesorhizobium</taxon>
    </lineage>
</organism>
<comment type="pathway">
    <text evidence="1">Cell wall biogenesis; peptidoglycan biosynthesis.</text>
</comment>
<dbReference type="AlphaFoldDB" id="A0A1X7PHT1"/>
<evidence type="ECO:0000256" key="1">
    <source>
        <dbReference type="ARBA" id="ARBA00004752"/>
    </source>
</evidence>
<gene>
    <name evidence="16" type="ORF">SAMN02982922_4191</name>
</gene>
<evidence type="ECO:0000256" key="7">
    <source>
        <dbReference type="ARBA" id="ARBA00022679"/>
    </source>
</evidence>
<evidence type="ECO:0000256" key="3">
    <source>
        <dbReference type="ARBA" id="ARBA00007739"/>
    </source>
</evidence>
<evidence type="ECO:0000259" key="13">
    <source>
        <dbReference type="Pfam" id="PF00905"/>
    </source>
</evidence>
<reference evidence="16 17" key="1">
    <citation type="submission" date="2017-04" db="EMBL/GenBank/DDBJ databases">
        <authorList>
            <person name="Afonso C.L."/>
            <person name="Miller P.J."/>
            <person name="Scott M.A."/>
            <person name="Spackman E."/>
            <person name="Goraichik I."/>
            <person name="Dimitrov K.M."/>
            <person name="Suarez D.L."/>
            <person name="Swayne D.E."/>
        </authorList>
    </citation>
    <scope>NUCLEOTIDE SEQUENCE [LARGE SCALE GENOMIC DNA]</scope>
    <source>
        <strain evidence="16 17">B5P</strain>
    </source>
</reference>
<keyword evidence="17" id="KW-1185">Reference proteome</keyword>
<dbReference type="Pfam" id="PF00905">
    <property type="entry name" value="Transpeptidase"/>
    <property type="match status" value="1"/>
</dbReference>
<feature type="domain" description="Penicillin-binding protein transpeptidase" evidence="13">
    <location>
        <begin position="306"/>
        <end position="523"/>
    </location>
</feature>
<dbReference type="InterPro" id="IPR023346">
    <property type="entry name" value="Lysozyme-like_dom_sf"/>
</dbReference>
<evidence type="ECO:0000259" key="14">
    <source>
        <dbReference type="Pfam" id="PF00912"/>
    </source>
</evidence>
<dbReference type="UniPathway" id="UPA00219"/>
<keyword evidence="9" id="KW-0511">Multifunctional enzyme</keyword>
<proteinExistence type="inferred from homology"/>
<evidence type="ECO:0000259" key="15">
    <source>
        <dbReference type="Pfam" id="PF06832"/>
    </source>
</evidence>
<feature type="signal peptide" evidence="12">
    <location>
        <begin position="1"/>
        <end position="23"/>
    </location>
</feature>
<evidence type="ECO:0000256" key="8">
    <source>
        <dbReference type="ARBA" id="ARBA00022801"/>
    </source>
</evidence>
<dbReference type="GO" id="GO:0008658">
    <property type="term" value="F:penicillin binding"/>
    <property type="evidence" value="ECO:0007669"/>
    <property type="project" value="InterPro"/>
</dbReference>
<comment type="similarity">
    <text evidence="2">In the C-terminal section; belongs to the transpeptidase family.</text>
</comment>
<evidence type="ECO:0000256" key="6">
    <source>
        <dbReference type="ARBA" id="ARBA00022676"/>
    </source>
</evidence>
<dbReference type="GO" id="GO:0006508">
    <property type="term" value="P:proteolysis"/>
    <property type="evidence" value="ECO:0007669"/>
    <property type="project" value="UniProtKB-KW"/>
</dbReference>
<protein>
    <recommendedName>
        <fullName evidence="10">peptidoglycan glycosyltransferase</fullName>
        <ecNumber evidence="10">2.4.99.28</ecNumber>
    </recommendedName>
</protein>
<dbReference type="GO" id="GO:0004180">
    <property type="term" value="F:carboxypeptidase activity"/>
    <property type="evidence" value="ECO:0007669"/>
    <property type="project" value="UniProtKB-KW"/>
</dbReference>
<keyword evidence="8" id="KW-0378">Hydrolase</keyword>
<dbReference type="PANTHER" id="PTHR32282">
    <property type="entry name" value="BINDING PROTEIN TRANSPEPTIDASE, PUTATIVE-RELATED"/>
    <property type="match status" value="1"/>
</dbReference>
<comment type="catalytic activity">
    <reaction evidence="11">
        <text>[GlcNAc-(1-&gt;4)-Mur2Ac(oyl-L-Ala-gamma-D-Glu-L-Lys-D-Ala-D-Ala)](n)-di-trans,octa-cis-undecaprenyl diphosphate + beta-D-GlcNAc-(1-&gt;4)-Mur2Ac(oyl-L-Ala-gamma-D-Glu-L-Lys-D-Ala-D-Ala)-di-trans,octa-cis-undecaprenyl diphosphate = [GlcNAc-(1-&gt;4)-Mur2Ac(oyl-L-Ala-gamma-D-Glu-L-Lys-D-Ala-D-Ala)](n+1)-di-trans,octa-cis-undecaprenyl diphosphate + di-trans,octa-cis-undecaprenyl diphosphate + H(+)</text>
        <dbReference type="Rhea" id="RHEA:23708"/>
        <dbReference type="Rhea" id="RHEA-COMP:9602"/>
        <dbReference type="Rhea" id="RHEA-COMP:9603"/>
        <dbReference type="ChEBI" id="CHEBI:15378"/>
        <dbReference type="ChEBI" id="CHEBI:58405"/>
        <dbReference type="ChEBI" id="CHEBI:60033"/>
        <dbReference type="ChEBI" id="CHEBI:78435"/>
        <dbReference type="EC" id="2.4.99.28"/>
    </reaction>
</comment>
<keyword evidence="5" id="KW-0645">Protease</keyword>
<dbReference type="Gene3D" id="3.40.710.10">
    <property type="entry name" value="DD-peptidase/beta-lactamase superfamily"/>
    <property type="match status" value="1"/>
</dbReference>
<dbReference type="EMBL" id="FXBL01000004">
    <property type="protein sequence ID" value="SMH50566.1"/>
    <property type="molecule type" value="Genomic_DNA"/>
</dbReference>
<keyword evidence="12" id="KW-0732">Signal</keyword>
<keyword evidence="6" id="KW-0328">Glycosyltransferase</keyword>
<dbReference type="SUPFAM" id="SSF53955">
    <property type="entry name" value="Lysozyme-like"/>
    <property type="match status" value="1"/>
</dbReference>
<keyword evidence="4" id="KW-0121">Carboxypeptidase</keyword>
<dbReference type="InterPro" id="IPR036950">
    <property type="entry name" value="PBP_transglycosylase"/>
</dbReference>
<dbReference type="InterPro" id="IPR011815">
    <property type="entry name" value="PBP_1c"/>
</dbReference>
<dbReference type="GO" id="GO:0030288">
    <property type="term" value="C:outer membrane-bounded periplasmic space"/>
    <property type="evidence" value="ECO:0007669"/>
    <property type="project" value="TreeGrafter"/>
</dbReference>
<name>A0A1X7PHT1_9HYPH</name>
<dbReference type="OrthoDB" id="9766909at2"/>
<dbReference type="Gene3D" id="1.10.3810.10">
    <property type="entry name" value="Biosynthetic peptidoglycan transglycosylase-like"/>
    <property type="match status" value="1"/>
</dbReference>
<dbReference type="PROSITE" id="PS51257">
    <property type="entry name" value="PROKAR_LIPOPROTEIN"/>
    <property type="match status" value="1"/>
</dbReference>
<evidence type="ECO:0000313" key="17">
    <source>
        <dbReference type="Proteomes" id="UP000193083"/>
    </source>
</evidence>
<feature type="chain" id="PRO_5010864775" description="peptidoglycan glycosyltransferase" evidence="12">
    <location>
        <begin position="24"/>
        <end position="694"/>
    </location>
</feature>
<feature type="domain" description="Glycosyl transferase family 51" evidence="14">
    <location>
        <begin position="62"/>
        <end position="228"/>
    </location>
</feature>
<keyword evidence="7" id="KW-0808">Transferase</keyword>
<evidence type="ECO:0000256" key="2">
    <source>
        <dbReference type="ARBA" id="ARBA00007090"/>
    </source>
</evidence>
<dbReference type="InterPro" id="IPR050396">
    <property type="entry name" value="Glycosyltr_51/Transpeptidase"/>
</dbReference>
<dbReference type="GO" id="GO:0009252">
    <property type="term" value="P:peptidoglycan biosynthetic process"/>
    <property type="evidence" value="ECO:0007669"/>
    <property type="project" value="UniProtKB-UniPathway"/>
</dbReference>
<evidence type="ECO:0000256" key="10">
    <source>
        <dbReference type="ARBA" id="ARBA00044770"/>
    </source>
</evidence>
<dbReference type="EC" id="2.4.99.28" evidence="10"/>
<dbReference type="SUPFAM" id="SSF56601">
    <property type="entry name" value="beta-lactamase/transpeptidase-like"/>
    <property type="match status" value="1"/>
</dbReference>
<dbReference type="InterPro" id="IPR012338">
    <property type="entry name" value="Beta-lactam/transpept-like"/>
</dbReference>
<dbReference type="Pfam" id="PF06832">
    <property type="entry name" value="BiPBP_C"/>
    <property type="match status" value="1"/>
</dbReference>
<dbReference type="NCBIfam" id="TIGR02073">
    <property type="entry name" value="PBP_1c"/>
    <property type="match status" value="1"/>
</dbReference>
<dbReference type="InterPro" id="IPR001264">
    <property type="entry name" value="Glyco_trans_51"/>
</dbReference>
<accession>A0A1X7PHT1</accession>
<dbReference type="Pfam" id="PF00912">
    <property type="entry name" value="Transgly"/>
    <property type="match status" value="1"/>
</dbReference>
<evidence type="ECO:0000256" key="5">
    <source>
        <dbReference type="ARBA" id="ARBA00022670"/>
    </source>
</evidence>
<sequence length="694" mass="75235">MTRWLRRTLYAAAGACALAVACAFGLDRLDKAYPPPLEAAMERSAEVVDRDGLLLRAFATREGRWRLEPDMADVDRRFVDMLTTFEDRRFREHSGVDLKALARAAIQFVANGRIISGGSTLSMQLARLIEPRERRSITAKIMQIARAVQIERRLSKDEILRLYLTLAPYGGNLEGIRAASLAWFGKEPRRLTLAESALLVAIPQLPELRRPDRNLEAARAARARVLARAVESGIVGEGEARLAGLEPLPSVRQALPSLAPHLAETVKRTELNERRHVVTLSRPVQQGLETAANNAARTLGPKLSVAMVMADAQTGEILGEVGSASYLDRARQGYVDMTRAVRSPGSTLKPFIYGLAFEDGRIAQQTIIEDRPANFAGYRPRNFDMEYQGDVSIRAALQMSLNVPAIRLLDAVGPHRLMARFRDAGISAKMPSGKAAGLAIGLGGIGLTLRDLVQLYTGLSNRGQATTLSNRPRKEGETPRRAQVLPAIAAWQIADILSGVNPPKGATQRGIAYKTGTSYGYRDAWAIGFDGRHVLGVWVGRADGSAVPGISGFGTAAPLLFDAFVKSGLPITPLPRAPAGALRQAFSELPVTLRRFESTASETKPRGVAEAAPQIVFPPQGARVSLADGSDGFSPLVLKLQGGRAPFRWLSNGKPWPEAERRRTARWLPDGAGQQTLTVIDAAGRAASVRVFVE</sequence>
<dbReference type="GO" id="GO:0008955">
    <property type="term" value="F:peptidoglycan glycosyltransferase activity"/>
    <property type="evidence" value="ECO:0007669"/>
    <property type="project" value="UniProtKB-EC"/>
</dbReference>
<evidence type="ECO:0000256" key="9">
    <source>
        <dbReference type="ARBA" id="ARBA00023268"/>
    </source>
</evidence>
<dbReference type="InterPro" id="IPR009647">
    <property type="entry name" value="PBP_C"/>
</dbReference>
<evidence type="ECO:0000256" key="12">
    <source>
        <dbReference type="SAM" id="SignalP"/>
    </source>
</evidence>
<evidence type="ECO:0000313" key="16">
    <source>
        <dbReference type="EMBL" id="SMH50566.1"/>
    </source>
</evidence>
<evidence type="ECO:0000256" key="4">
    <source>
        <dbReference type="ARBA" id="ARBA00022645"/>
    </source>
</evidence>